<dbReference type="PANTHER" id="PTHR31283:SF5">
    <property type="entry name" value="EKC_KEOPS COMPLEX SUBUNIT LAGE3"/>
    <property type="match status" value="1"/>
</dbReference>
<dbReference type="OrthoDB" id="10025739at2759"/>
<evidence type="ECO:0000313" key="2">
    <source>
        <dbReference type="EMBL" id="EDP44863.1"/>
    </source>
</evidence>
<dbReference type="GeneID" id="5856383"/>
<keyword evidence="3" id="KW-1185">Reference proteome</keyword>
<dbReference type="EMBL" id="AAYY01000002">
    <property type="protein sequence ID" value="EDP44863.1"/>
    <property type="molecule type" value="Genomic_DNA"/>
</dbReference>
<dbReference type="Pfam" id="PF09341">
    <property type="entry name" value="Pcc1"/>
    <property type="match status" value="1"/>
</dbReference>
<comment type="caution">
    <text evidence="2">The sequence shown here is derived from an EMBL/GenBank/DDBJ whole genome shotgun (WGS) entry which is preliminary data.</text>
</comment>
<dbReference type="RefSeq" id="XP_001732077.1">
    <property type="nucleotide sequence ID" value="XM_001732025.1"/>
</dbReference>
<comment type="similarity">
    <text evidence="1">Belongs to the CTAG/PCC1 family.</text>
</comment>
<dbReference type="InterPro" id="IPR015419">
    <property type="entry name" value="CTAG/Pcc1"/>
</dbReference>
<dbReference type="GO" id="GO:0000408">
    <property type="term" value="C:EKC/KEOPS complex"/>
    <property type="evidence" value="ECO:0007669"/>
    <property type="project" value="TreeGrafter"/>
</dbReference>
<reference evidence="2 3" key="1">
    <citation type="journal article" date="2007" name="Proc. Natl. Acad. Sci. U.S.A.">
        <title>Dandruff-associated Malassezia genomes reveal convergent and divergent virulence traits shared with plant and human fungal pathogens.</title>
        <authorList>
            <person name="Xu J."/>
            <person name="Saunders C.W."/>
            <person name="Hu P."/>
            <person name="Grant R.A."/>
            <person name="Boekhout T."/>
            <person name="Kuramae E.E."/>
            <person name="Kronstad J.W."/>
            <person name="Deangelis Y.M."/>
            <person name="Reeder N.L."/>
            <person name="Johnstone K.R."/>
            <person name="Leland M."/>
            <person name="Fieno A.M."/>
            <person name="Begley W.M."/>
            <person name="Sun Y."/>
            <person name="Lacey M.P."/>
            <person name="Chaudhary T."/>
            <person name="Keough T."/>
            <person name="Chu L."/>
            <person name="Sears R."/>
            <person name="Yuan B."/>
            <person name="Dawson T.L.Jr."/>
        </authorList>
    </citation>
    <scope>NUCLEOTIDE SEQUENCE [LARGE SCALE GENOMIC DNA]</scope>
    <source>
        <strain evidence="3">ATCC MYA-4612 / CBS 7966</strain>
    </source>
</reference>
<evidence type="ECO:0008006" key="4">
    <source>
        <dbReference type="Google" id="ProtNLM"/>
    </source>
</evidence>
<dbReference type="KEGG" id="mgl:MGL_0670"/>
<accession>A8PUE8</accession>
<gene>
    <name evidence="2" type="ORF">MGL_0670</name>
</gene>
<evidence type="ECO:0000256" key="1">
    <source>
        <dbReference type="ARBA" id="ARBA00007073"/>
    </source>
</evidence>
<dbReference type="InParanoid" id="A8PUE8"/>
<dbReference type="PANTHER" id="PTHR31283">
    <property type="entry name" value="EKC/KEOPS COMPLEX SUBUNIT PCC1 FAMILY MEMBER"/>
    <property type="match status" value="1"/>
</dbReference>
<dbReference type="Gene3D" id="3.30.310.50">
    <property type="entry name" value="Alpha-D-phosphohexomutase, C-terminal domain"/>
    <property type="match status" value="1"/>
</dbReference>
<proteinExistence type="inferred from homology"/>
<protein>
    <recommendedName>
        <fullName evidence="4">Transcription factor Pcc1</fullName>
    </recommendedName>
</protein>
<evidence type="ECO:0000313" key="3">
    <source>
        <dbReference type="Proteomes" id="UP000008837"/>
    </source>
</evidence>
<name>A8PUE8_MALGO</name>
<dbReference type="AlphaFoldDB" id="A8PUE8"/>
<dbReference type="Proteomes" id="UP000008837">
    <property type="component" value="Unassembled WGS sequence"/>
</dbReference>
<dbReference type="GO" id="GO:0070525">
    <property type="term" value="P:tRNA threonylcarbamoyladenosine metabolic process"/>
    <property type="evidence" value="ECO:0007669"/>
    <property type="project" value="TreeGrafter"/>
</dbReference>
<dbReference type="OMA" id="IMIHAAT"/>
<dbReference type="VEuPathDB" id="FungiDB:MGL_0670"/>
<organism evidence="2 3">
    <name type="scientific">Malassezia globosa (strain ATCC MYA-4612 / CBS 7966)</name>
    <name type="common">Dandruff-associated fungus</name>
    <dbReference type="NCBI Taxonomy" id="425265"/>
    <lineage>
        <taxon>Eukaryota</taxon>
        <taxon>Fungi</taxon>
        <taxon>Dikarya</taxon>
        <taxon>Basidiomycota</taxon>
        <taxon>Ustilaginomycotina</taxon>
        <taxon>Malasseziomycetes</taxon>
        <taxon>Malasseziales</taxon>
        <taxon>Malasseziaceae</taxon>
        <taxon>Malassezia</taxon>
    </lineage>
</organism>
<sequence>MIPCPSREVATTIQQVICVDKELRPHDVEKSLDVHTADDGRADLHVTMRATTLRHLRLSLNSFLDDTALIVRTMDALKPGMPTQAVSALEQGSIGLAG</sequence>